<dbReference type="AlphaFoldDB" id="Q8EL91"/>
<keyword evidence="3" id="KW-1185">Reference proteome</keyword>
<dbReference type="EMBL" id="BA000028">
    <property type="protein sequence ID" value="BAC15296.1"/>
    <property type="molecule type" value="Genomic_DNA"/>
</dbReference>
<evidence type="ECO:0000259" key="1">
    <source>
        <dbReference type="Pfam" id="PF10593"/>
    </source>
</evidence>
<reference evidence="2 3" key="1">
    <citation type="journal article" date="2001" name="FEMS Microbiol. Lett.">
        <title>Oceanobacillus iheyensis gen. nov., sp. nov., a deep-sea extremely halotolerant and alkaliphilic species isolated from a depth of 1050 m on the Iheya Ridge.</title>
        <authorList>
            <person name="Lu J."/>
            <person name="Nogi Y."/>
            <person name="Takami H."/>
        </authorList>
    </citation>
    <scope>NUCLEOTIDE SEQUENCE [LARGE SCALE GENOMIC DNA]</scope>
    <source>
        <strain evidence="3">DSM 14371 / CIP 107618 / JCM 11309 / KCTC 3954 / HTE831</strain>
    </source>
</reference>
<dbReference type="OrthoDB" id="436461at2"/>
<dbReference type="Proteomes" id="UP000000822">
    <property type="component" value="Chromosome"/>
</dbReference>
<reference evidence="2 3" key="2">
    <citation type="journal article" date="2002" name="Nucleic Acids Res.">
        <title>Genome sequence of Oceanobacillus iheyensis isolated from the Iheya Ridge and its unexpected adaptive capabilities to extreme environments.</title>
        <authorList>
            <person name="Takami H."/>
            <person name="Takaki Y."/>
            <person name="Uchiyama I."/>
        </authorList>
    </citation>
    <scope>NUCLEOTIDE SEQUENCE [LARGE SCALE GENOMIC DNA]</scope>
    <source>
        <strain evidence="3">DSM 14371 / CIP 107618 / JCM 11309 / KCTC 3954 / HTE831</strain>
    </source>
</reference>
<evidence type="ECO:0000313" key="2">
    <source>
        <dbReference type="EMBL" id="BAC15296.1"/>
    </source>
</evidence>
<dbReference type="InterPro" id="IPR018310">
    <property type="entry name" value="Put_endonuclease_Z1-dom"/>
</dbReference>
<dbReference type="Pfam" id="PF10593">
    <property type="entry name" value="Z1"/>
    <property type="match status" value="1"/>
</dbReference>
<dbReference type="eggNOG" id="COG1100">
    <property type="taxonomic scope" value="Bacteria"/>
</dbReference>
<sequence>MEISESKKNSIITLLNRLFEKQNLNEQVNWEEIKCLGSPGLDLQMLIDVHINSGQLEEGTTKDEYMKVYKSYKLQNEKSTLEWKAKTSYGITNDDISINELKVQKSKGSNWYKYKLHLKKNKGWSDESISNLEESTDWILKRLNTKRRSLEDIRKGLVVGNVQSGKTASMAGLMAAASDHGFNFFIIMSGMISNLKKQTEERLIDDLNSDDNVDGSYWESITNIYNKNRSHELARLKLEDNLRSDKYFTVVLKNTNHLAGLITWLKKDKEKMKKLNVLIIDDESDQAGINTKLMDFASDEDFDRSTINKRLIDIVNFANEGESFGAMNYVAYTATPYANILNENEFKSLFPHHFIHSLEPSPLYIGPKQIYGHPEDTESDNSLDIVNLINRDEIKEIREVEELSSLPYHLESALLWFVNGLSILRNANYKKPVSMLIHTSQKITDHESVKRLIVDWFNDITKEKFLKKCEIQFNNEKNKLSKKDFLKILPEYEKEITIDIPNIDFSDLIPELEYIYKESLDSIKLFDEEREFSSGIHLCVDNSKHNLVIDNESYRLAYPNHSQLKSMDKAPGFIVIGGATLSRGLTLEGLISTYFIRTTKIADTLMQMGRWFGYRIGYELIPRIWMSNESLERFRFLVQVDENLRKIIKNYNIGDKTPKEYGMEVTNSPDYNFMRITGKNRSQAAQETEINFTGYKPQDINFTNDSKILKHNIDLTEEFFADLGRSQNNYLNRAVFWESVALDRVFSDYLEKFQFNSRTAAFNNLKAIRKWCEDNRFLSWNVAAVGKCVEKESDKTWKVDGKHLLKANRSVKGELIKTDDGKEMASIGVLRNPDDFVADFGADPLLTESKEDIRKNSEQCDTPLLLVYRLNKKYEPLNSNNRQTLDFSDDITALSIIIPGAGNKKPRGLKLVINAQNLEQDIEGEES</sequence>
<accession>Q8EL91</accession>
<feature type="domain" description="Putative endonuclease Z1" evidence="1">
    <location>
        <begin position="410"/>
        <end position="669"/>
    </location>
</feature>
<dbReference type="RefSeq" id="WP_011067738.1">
    <property type="nucleotide sequence ID" value="NC_004193.1"/>
</dbReference>
<organism evidence="2 3">
    <name type="scientific">Oceanobacillus iheyensis (strain DSM 14371 / CIP 107618 / JCM 11309 / KCTC 3954 / HTE831)</name>
    <dbReference type="NCBI Taxonomy" id="221109"/>
    <lineage>
        <taxon>Bacteria</taxon>
        <taxon>Bacillati</taxon>
        <taxon>Bacillota</taxon>
        <taxon>Bacilli</taxon>
        <taxon>Bacillales</taxon>
        <taxon>Bacillaceae</taxon>
        <taxon>Oceanobacillus</taxon>
    </lineage>
</organism>
<gene>
    <name evidence="2" type="ordered locus">OB3340</name>
</gene>
<proteinExistence type="predicted"/>
<dbReference type="KEGG" id="oih:OB3340"/>
<name>Q8EL91_OCEIH</name>
<dbReference type="HOGENOM" id="CLU_007800_1_0_9"/>
<evidence type="ECO:0000313" key="3">
    <source>
        <dbReference type="Proteomes" id="UP000000822"/>
    </source>
</evidence>
<dbReference type="PhylomeDB" id="Q8EL91"/>
<dbReference type="STRING" id="221109.gene:10735592"/>
<protein>
    <recommendedName>
        <fullName evidence="1">Putative endonuclease Z1 domain-containing protein</fullName>
    </recommendedName>
</protein>